<dbReference type="EMBL" id="JAAKFY010000002">
    <property type="protein sequence ID" value="KAF3860591.1"/>
    <property type="molecule type" value="Genomic_DNA"/>
</dbReference>
<dbReference type="AlphaFoldDB" id="A0A7J5ZHH8"/>
<comment type="caution">
    <text evidence="1">The sequence shown here is derived from an EMBL/GenBank/DDBJ whole genome shotgun (WGS) entry which is preliminary data.</text>
</comment>
<organism evidence="1 2">
    <name type="scientific">Dissostichus mawsoni</name>
    <name type="common">Antarctic cod</name>
    <dbReference type="NCBI Taxonomy" id="36200"/>
    <lineage>
        <taxon>Eukaryota</taxon>
        <taxon>Metazoa</taxon>
        <taxon>Chordata</taxon>
        <taxon>Craniata</taxon>
        <taxon>Vertebrata</taxon>
        <taxon>Euteleostomi</taxon>
        <taxon>Actinopterygii</taxon>
        <taxon>Neopterygii</taxon>
        <taxon>Teleostei</taxon>
        <taxon>Neoteleostei</taxon>
        <taxon>Acanthomorphata</taxon>
        <taxon>Eupercaria</taxon>
        <taxon>Perciformes</taxon>
        <taxon>Notothenioidei</taxon>
        <taxon>Nototheniidae</taxon>
        <taxon>Dissostichus</taxon>
    </lineage>
</organism>
<dbReference type="Proteomes" id="UP000518266">
    <property type="component" value="Unassembled WGS sequence"/>
</dbReference>
<sequence length="188" mass="21335">MTLQKYVIYNGVVYGSIVRAPGCTLLLTRACRMETGWCPCRGCYMASSPGVSEGTSAVKSMSQFPVLPPIDGVQDRGEVRQTTAAKKEIAEKITVRKKFLRHRRSKMISEERKRRLNYMFLRQCVENRPVAPIQSQWLESIVARVSPNFKEGPETNKLLQELCKEVSEDFHNVIVKHTGIVKLVCMDV</sequence>
<proteinExistence type="predicted"/>
<accession>A0A7J5ZHH8</accession>
<reference evidence="1 2" key="1">
    <citation type="submission" date="2020-03" db="EMBL/GenBank/DDBJ databases">
        <title>Dissostichus mawsoni Genome sequencing and assembly.</title>
        <authorList>
            <person name="Park H."/>
        </authorList>
    </citation>
    <scope>NUCLEOTIDE SEQUENCE [LARGE SCALE GENOMIC DNA]</scope>
    <source>
        <strain evidence="1">DM0001</strain>
        <tissue evidence="1">Muscle</tissue>
    </source>
</reference>
<evidence type="ECO:0000313" key="1">
    <source>
        <dbReference type="EMBL" id="KAF3860591.1"/>
    </source>
</evidence>
<evidence type="ECO:0000313" key="2">
    <source>
        <dbReference type="Proteomes" id="UP000518266"/>
    </source>
</evidence>
<keyword evidence="2" id="KW-1185">Reference proteome</keyword>
<protein>
    <submittedName>
        <fullName evidence="1">Uncharacterized protein</fullName>
    </submittedName>
</protein>
<dbReference type="OrthoDB" id="5593012at2759"/>
<gene>
    <name evidence="1" type="ORF">F7725_000846</name>
</gene>
<name>A0A7J5ZHH8_DISMA</name>